<sequence length="66" mass="7676">MKKFEIIVPVLLIMAGLLCLTMSGSFMFRPELRVYMKTFVQICLWMGVPILLAGIFYLLLYKKRGE</sequence>
<reference evidence="2 3" key="1">
    <citation type="submission" date="2014-04" db="EMBL/GenBank/DDBJ databases">
        <title>Whole genome shotgun sequence of Geobacillus caldoxylosilyticus NBRC 107762.</title>
        <authorList>
            <person name="Hosoyama A."/>
            <person name="Hosoyama Y."/>
            <person name="Katano-Makiyama Y."/>
            <person name="Tsuchikane K."/>
            <person name="Ohji S."/>
            <person name="Ichikawa N."/>
            <person name="Yamazoe A."/>
            <person name="Fujita N."/>
        </authorList>
    </citation>
    <scope>NUCLEOTIDE SEQUENCE [LARGE SCALE GENOMIC DNA]</scope>
    <source>
        <strain evidence="2 3">NBRC 107762</strain>
    </source>
</reference>
<keyword evidence="1" id="KW-1133">Transmembrane helix</keyword>
<dbReference type="EMBL" id="BAWO01000068">
    <property type="protein sequence ID" value="GAJ41398.1"/>
    <property type="molecule type" value="Genomic_DNA"/>
</dbReference>
<proteinExistence type="predicted"/>
<keyword evidence="3" id="KW-1185">Reference proteome</keyword>
<dbReference type="Proteomes" id="UP000023561">
    <property type="component" value="Unassembled WGS sequence"/>
</dbReference>
<dbReference type="GeneID" id="94900135"/>
<accession>A0A023DJI1</accession>
<dbReference type="RefSeq" id="WP_042411639.1">
    <property type="nucleotide sequence ID" value="NZ_BAWO01000068.1"/>
</dbReference>
<protein>
    <submittedName>
        <fullName evidence="2">Uncharacterized protein</fullName>
    </submittedName>
</protein>
<feature type="transmembrane region" description="Helical" evidence="1">
    <location>
        <begin position="39"/>
        <end position="60"/>
    </location>
</feature>
<evidence type="ECO:0000313" key="3">
    <source>
        <dbReference type="Proteomes" id="UP000023561"/>
    </source>
</evidence>
<evidence type="ECO:0000313" key="2">
    <source>
        <dbReference type="EMBL" id="GAJ41398.1"/>
    </source>
</evidence>
<feature type="transmembrane region" description="Helical" evidence="1">
    <location>
        <begin position="7"/>
        <end position="27"/>
    </location>
</feature>
<organism evidence="2 3">
    <name type="scientific">Parageobacillus caldoxylosilyticus NBRC 107762</name>
    <dbReference type="NCBI Taxonomy" id="1220594"/>
    <lineage>
        <taxon>Bacteria</taxon>
        <taxon>Bacillati</taxon>
        <taxon>Bacillota</taxon>
        <taxon>Bacilli</taxon>
        <taxon>Bacillales</taxon>
        <taxon>Anoxybacillaceae</taxon>
        <taxon>Saccharococcus</taxon>
    </lineage>
</organism>
<keyword evidence="1" id="KW-0472">Membrane</keyword>
<evidence type="ECO:0000256" key="1">
    <source>
        <dbReference type="SAM" id="Phobius"/>
    </source>
</evidence>
<keyword evidence="1" id="KW-0812">Transmembrane</keyword>
<comment type="caution">
    <text evidence="2">The sequence shown here is derived from an EMBL/GenBank/DDBJ whole genome shotgun (WGS) entry which is preliminary data.</text>
</comment>
<dbReference type="AlphaFoldDB" id="A0A023DJI1"/>
<dbReference type="OrthoDB" id="2643649at2"/>
<gene>
    <name evidence="2" type="ORF">GCA01S_068_00170</name>
</gene>
<name>A0A023DJI1_9BACL</name>